<organism evidence="2 3">
    <name type="scientific">Taxus chinensis</name>
    <name type="common">Chinese yew</name>
    <name type="synonym">Taxus wallichiana var. chinensis</name>
    <dbReference type="NCBI Taxonomy" id="29808"/>
    <lineage>
        <taxon>Eukaryota</taxon>
        <taxon>Viridiplantae</taxon>
        <taxon>Streptophyta</taxon>
        <taxon>Embryophyta</taxon>
        <taxon>Tracheophyta</taxon>
        <taxon>Spermatophyta</taxon>
        <taxon>Pinopsida</taxon>
        <taxon>Pinidae</taxon>
        <taxon>Conifers II</taxon>
        <taxon>Cupressales</taxon>
        <taxon>Taxaceae</taxon>
        <taxon>Taxus</taxon>
    </lineage>
</organism>
<name>A0AA38FF77_TAXCH</name>
<sequence length="66" mass="7342">DQKHKCMLKSARKAGKALDLCVRSFKITFWKTRNRTAALLRAAVTGPPPCSGRRSQDRRPGRAAGF</sequence>
<proteinExistence type="predicted"/>
<evidence type="ECO:0000313" key="3">
    <source>
        <dbReference type="Proteomes" id="UP000824469"/>
    </source>
</evidence>
<evidence type="ECO:0000313" key="2">
    <source>
        <dbReference type="EMBL" id="KAH9299800.1"/>
    </source>
</evidence>
<dbReference type="EMBL" id="JAHRHJ020000010">
    <property type="protein sequence ID" value="KAH9299800.1"/>
    <property type="molecule type" value="Genomic_DNA"/>
</dbReference>
<accession>A0AA38FF77</accession>
<comment type="caution">
    <text evidence="2">The sequence shown here is derived from an EMBL/GenBank/DDBJ whole genome shotgun (WGS) entry which is preliminary data.</text>
</comment>
<gene>
    <name evidence="2" type="ORF">KI387_031482</name>
</gene>
<feature type="region of interest" description="Disordered" evidence="1">
    <location>
        <begin position="45"/>
        <end position="66"/>
    </location>
</feature>
<keyword evidence="3" id="KW-1185">Reference proteome</keyword>
<dbReference type="AlphaFoldDB" id="A0AA38FF77"/>
<protein>
    <submittedName>
        <fullName evidence="2">Uncharacterized protein</fullName>
    </submittedName>
</protein>
<evidence type="ECO:0000256" key="1">
    <source>
        <dbReference type="SAM" id="MobiDB-lite"/>
    </source>
</evidence>
<reference evidence="2 3" key="1">
    <citation type="journal article" date="2021" name="Nat. Plants">
        <title>The Taxus genome provides insights into paclitaxel biosynthesis.</title>
        <authorList>
            <person name="Xiong X."/>
            <person name="Gou J."/>
            <person name="Liao Q."/>
            <person name="Li Y."/>
            <person name="Zhou Q."/>
            <person name="Bi G."/>
            <person name="Li C."/>
            <person name="Du R."/>
            <person name="Wang X."/>
            <person name="Sun T."/>
            <person name="Guo L."/>
            <person name="Liang H."/>
            <person name="Lu P."/>
            <person name="Wu Y."/>
            <person name="Zhang Z."/>
            <person name="Ro D.K."/>
            <person name="Shang Y."/>
            <person name="Huang S."/>
            <person name="Yan J."/>
        </authorList>
    </citation>
    <scope>NUCLEOTIDE SEQUENCE [LARGE SCALE GENOMIC DNA]</scope>
    <source>
        <strain evidence="2">Ta-2019</strain>
    </source>
</reference>
<dbReference type="Proteomes" id="UP000824469">
    <property type="component" value="Unassembled WGS sequence"/>
</dbReference>
<feature type="non-terminal residue" evidence="2">
    <location>
        <position position="66"/>
    </location>
</feature>
<feature type="non-terminal residue" evidence="2">
    <location>
        <position position="1"/>
    </location>
</feature>